<evidence type="ECO:0000256" key="8">
    <source>
        <dbReference type="ARBA" id="ARBA00044757"/>
    </source>
</evidence>
<proteinExistence type="inferred from homology"/>
<dbReference type="Pfam" id="PF00498">
    <property type="entry name" value="FHA"/>
    <property type="match status" value="1"/>
</dbReference>
<dbReference type="PROSITE" id="PS50006">
    <property type="entry name" value="FHA_DOMAIN"/>
    <property type="match status" value="1"/>
</dbReference>
<dbReference type="VEuPathDB" id="VectorBase:AMAM000140"/>
<dbReference type="Gene3D" id="2.60.200.20">
    <property type="match status" value="1"/>
</dbReference>
<organism evidence="11 12">
    <name type="scientific">Anopheles maculatus</name>
    <dbReference type="NCBI Taxonomy" id="74869"/>
    <lineage>
        <taxon>Eukaryota</taxon>
        <taxon>Metazoa</taxon>
        <taxon>Ecdysozoa</taxon>
        <taxon>Arthropoda</taxon>
        <taxon>Hexapoda</taxon>
        <taxon>Insecta</taxon>
        <taxon>Pterygota</taxon>
        <taxon>Neoptera</taxon>
        <taxon>Endopterygota</taxon>
        <taxon>Diptera</taxon>
        <taxon>Nematocera</taxon>
        <taxon>Culicoidea</taxon>
        <taxon>Culicidae</taxon>
        <taxon>Anophelinae</taxon>
        <taxon>Anopheles</taxon>
        <taxon>Anopheles maculatus group</taxon>
    </lineage>
</organism>
<keyword evidence="12" id="KW-1185">Reference proteome</keyword>
<dbReference type="PANTHER" id="PTHR12162:SF0">
    <property type="entry name" value="NIBRIN"/>
    <property type="match status" value="1"/>
</dbReference>
<dbReference type="Gene3D" id="3.40.50.10190">
    <property type="entry name" value="BRCT domain"/>
    <property type="match status" value="1"/>
</dbReference>
<dbReference type="Pfam" id="PF16770">
    <property type="entry name" value="RTT107_BRCT_5"/>
    <property type="match status" value="1"/>
</dbReference>
<evidence type="ECO:0000256" key="5">
    <source>
        <dbReference type="ARBA" id="ARBA00023204"/>
    </source>
</evidence>
<dbReference type="Proteomes" id="UP000075901">
    <property type="component" value="Unassembled WGS sequence"/>
</dbReference>
<dbReference type="GO" id="GO:0000724">
    <property type="term" value="P:double-strand break repair via homologous recombination"/>
    <property type="evidence" value="ECO:0007669"/>
    <property type="project" value="TreeGrafter"/>
</dbReference>
<dbReference type="EnsemblMetazoa" id="AMAM000140-RA">
    <property type="protein sequence ID" value="AMAM000140-PA"/>
    <property type="gene ID" value="AMAM000140"/>
</dbReference>
<evidence type="ECO:0000313" key="11">
    <source>
        <dbReference type="EnsemblMetazoa" id="AMAM000140-PA"/>
    </source>
</evidence>
<dbReference type="InterPro" id="IPR036420">
    <property type="entry name" value="BRCT_dom_sf"/>
</dbReference>
<dbReference type="FunFam" id="3.40.50.10980:FF:000001">
    <property type="entry name" value="Nibrin"/>
    <property type="match status" value="1"/>
</dbReference>
<dbReference type="InterPro" id="IPR043014">
    <property type="entry name" value="Nibrin_BRCT2_sf"/>
</dbReference>
<evidence type="ECO:0000256" key="2">
    <source>
        <dbReference type="ARBA" id="ARBA00004286"/>
    </source>
</evidence>
<evidence type="ECO:0000256" key="9">
    <source>
        <dbReference type="SAM" id="MobiDB-lite"/>
    </source>
</evidence>
<dbReference type="InterPro" id="IPR000253">
    <property type="entry name" value="FHA_dom"/>
</dbReference>
<dbReference type="Gene3D" id="3.40.50.10980">
    <property type="entry name" value="Nibrin, BRCT2 domain"/>
    <property type="match status" value="1"/>
</dbReference>
<dbReference type="InterPro" id="IPR032429">
    <property type="entry name" value="Nibrin_BRCT2"/>
</dbReference>
<dbReference type="InterPro" id="IPR040227">
    <property type="entry name" value="Nibrin-rel"/>
</dbReference>
<evidence type="ECO:0000256" key="3">
    <source>
        <dbReference type="ARBA" id="ARBA00022454"/>
    </source>
</evidence>
<dbReference type="SUPFAM" id="SSF49879">
    <property type="entry name" value="SMAD/FHA domain"/>
    <property type="match status" value="1"/>
</dbReference>
<feature type="region of interest" description="Disordered" evidence="9">
    <location>
        <begin position="495"/>
        <end position="628"/>
    </location>
</feature>
<comment type="similarity">
    <text evidence="8">Belongs to the Nibrin family.</text>
</comment>
<keyword evidence="7" id="KW-0131">Cell cycle</keyword>
<evidence type="ECO:0000256" key="6">
    <source>
        <dbReference type="ARBA" id="ARBA00023242"/>
    </source>
</evidence>
<dbReference type="SUPFAM" id="SSF52113">
    <property type="entry name" value="BRCT domain"/>
    <property type="match status" value="1"/>
</dbReference>
<feature type="compositionally biased region" description="Low complexity" evidence="9">
    <location>
        <begin position="548"/>
        <end position="568"/>
    </location>
</feature>
<evidence type="ECO:0000256" key="7">
    <source>
        <dbReference type="ARBA" id="ARBA00023306"/>
    </source>
</evidence>
<comment type="subcellular location">
    <subcellularLocation>
        <location evidence="2">Chromosome</location>
    </subcellularLocation>
    <subcellularLocation>
        <location evidence="1">Nucleus</location>
    </subcellularLocation>
</comment>
<name>A0A182S5N6_9DIPT</name>
<dbReference type="PANTHER" id="PTHR12162">
    <property type="entry name" value="NIBRIN-RELATED"/>
    <property type="match status" value="1"/>
</dbReference>
<dbReference type="GO" id="GO:0005694">
    <property type="term" value="C:chromosome"/>
    <property type="evidence" value="ECO:0007669"/>
    <property type="project" value="UniProtKB-SubCell"/>
</dbReference>
<evidence type="ECO:0000313" key="12">
    <source>
        <dbReference type="Proteomes" id="UP000075901"/>
    </source>
</evidence>
<feature type="domain" description="FHA" evidence="10">
    <location>
        <begin position="18"/>
        <end position="71"/>
    </location>
</feature>
<dbReference type="GO" id="GO:0030870">
    <property type="term" value="C:Mre11 complex"/>
    <property type="evidence" value="ECO:0007669"/>
    <property type="project" value="InterPro"/>
</dbReference>
<reference evidence="11" key="2">
    <citation type="submission" date="2020-05" db="UniProtKB">
        <authorList>
            <consortium name="EnsemblMetazoa"/>
        </authorList>
    </citation>
    <scope>IDENTIFICATION</scope>
    <source>
        <strain evidence="11">maculatus3</strain>
    </source>
</reference>
<feature type="compositionally biased region" description="Polar residues" evidence="9">
    <location>
        <begin position="378"/>
        <end position="387"/>
    </location>
</feature>
<keyword evidence="3" id="KW-0158">Chromosome</keyword>
<keyword evidence="6" id="KW-0539">Nucleus</keyword>
<feature type="compositionally biased region" description="Low complexity" evidence="9">
    <location>
        <begin position="581"/>
        <end position="591"/>
    </location>
</feature>
<feature type="compositionally biased region" description="Polar residues" evidence="9">
    <location>
        <begin position="592"/>
        <end position="628"/>
    </location>
</feature>
<dbReference type="AlphaFoldDB" id="A0A182S5N6"/>
<feature type="compositionally biased region" description="Basic and acidic residues" evidence="9">
    <location>
        <begin position="360"/>
        <end position="371"/>
    </location>
</feature>
<dbReference type="CDD" id="cd22667">
    <property type="entry name" value="FHA_NBN"/>
    <property type="match status" value="1"/>
</dbReference>
<keyword evidence="4" id="KW-0227">DNA damage</keyword>
<feature type="compositionally biased region" description="Basic and acidic residues" evidence="9">
    <location>
        <begin position="409"/>
        <end position="428"/>
    </location>
</feature>
<dbReference type="InterPro" id="IPR008984">
    <property type="entry name" value="SMAD_FHA_dom_sf"/>
</dbReference>
<keyword evidence="5" id="KW-0234">DNA repair</keyword>
<dbReference type="GO" id="GO:0003684">
    <property type="term" value="F:damaged DNA binding"/>
    <property type="evidence" value="ECO:0007669"/>
    <property type="project" value="TreeGrafter"/>
</dbReference>
<evidence type="ECO:0000256" key="1">
    <source>
        <dbReference type="ARBA" id="ARBA00004123"/>
    </source>
</evidence>
<sequence>MWYITNNKTQHVYYLVSQSIGHTVGRTGTDLVITGDDSISRNHAMLQPHKNVLHLTDTGSRYGSYVNDNIAKTVPISKEQPTVLKAGDVVRFGRCGSVWTVGKANFLCLTSTLVMDEGLKAVLQKLGAELVSNYTAGLTHLIMPTITVTTKFLQCLVGQVPIVKPEFFHSIDKDCISQGKALPSEKDFVPTCTESYIRNEQQLFHPNPSRSNLFKGKEFIFLNTVQYSQFENIVKLAGGVSLSAQREKIAKGRFLKPNVITIKLKTTGSSQSQSQSLDTLSQYITSRGRRMVPDLEIGLALMFCSTEKYCNPEYNFAFNVEECFSSGEGGEMLAKNTEQQTESTYTKGINVPVEMHTIPETEPHTEPKHAETLANKPTAGSSKTKNDSIRSISSFLVPKGVLVPVPNVPEERRKSKRVQEAATDKEHTDDFEDGSLPKRSRKNEATPRESVSYSPMVDSKLVESERAGSELILPETQPPSDSVLSQALQARGFRAVNRDSMEPGGSKEQSKARRAANLHHKLDDEDMFNFDEIAPRKKPRMENVNEKSAASATRTTQTRRNNNSNATAEQENLFCFDDIPTTQQRRTQQRQGKQTVSPDALNNNISKSSSAIGVENRSNSNDSTAPSY</sequence>
<dbReference type="GO" id="GO:0007095">
    <property type="term" value="P:mitotic G2 DNA damage checkpoint signaling"/>
    <property type="evidence" value="ECO:0007669"/>
    <property type="project" value="InterPro"/>
</dbReference>
<dbReference type="InterPro" id="IPR001357">
    <property type="entry name" value="BRCT_dom"/>
</dbReference>
<accession>A0A182S5N6</accession>
<feature type="region of interest" description="Disordered" evidence="9">
    <location>
        <begin position="360"/>
        <end position="387"/>
    </location>
</feature>
<reference evidence="12" key="1">
    <citation type="submission" date="2013-09" db="EMBL/GenBank/DDBJ databases">
        <title>The Genome Sequence of Anopheles maculatus species B.</title>
        <authorList>
            <consortium name="The Broad Institute Genomics Platform"/>
            <person name="Neafsey D.E."/>
            <person name="Besansky N."/>
            <person name="Howell P."/>
            <person name="Walton C."/>
            <person name="Young S.K."/>
            <person name="Zeng Q."/>
            <person name="Gargeya S."/>
            <person name="Fitzgerald M."/>
            <person name="Haas B."/>
            <person name="Abouelleil A."/>
            <person name="Allen A.W."/>
            <person name="Alvarado L."/>
            <person name="Arachchi H.M."/>
            <person name="Berlin A.M."/>
            <person name="Chapman S.B."/>
            <person name="Gainer-Dewar J."/>
            <person name="Goldberg J."/>
            <person name="Griggs A."/>
            <person name="Gujja S."/>
            <person name="Hansen M."/>
            <person name="Howarth C."/>
            <person name="Imamovic A."/>
            <person name="Ireland A."/>
            <person name="Larimer J."/>
            <person name="McCowan C."/>
            <person name="Murphy C."/>
            <person name="Pearson M."/>
            <person name="Poon T.W."/>
            <person name="Priest M."/>
            <person name="Roberts A."/>
            <person name="Saif S."/>
            <person name="Shea T."/>
            <person name="Sisk P."/>
            <person name="Sykes S."/>
            <person name="Wortman J."/>
            <person name="Nusbaum C."/>
            <person name="Birren B."/>
        </authorList>
    </citation>
    <scope>NUCLEOTIDE SEQUENCE [LARGE SCALE GENOMIC DNA]</scope>
    <source>
        <strain evidence="12">maculatus3</strain>
    </source>
</reference>
<dbReference type="Pfam" id="PF16508">
    <property type="entry name" value="NIBRIN_BRCT_II"/>
    <property type="match status" value="1"/>
</dbReference>
<evidence type="ECO:0000256" key="4">
    <source>
        <dbReference type="ARBA" id="ARBA00022763"/>
    </source>
</evidence>
<evidence type="ECO:0000259" key="10">
    <source>
        <dbReference type="PROSITE" id="PS50006"/>
    </source>
</evidence>
<feature type="region of interest" description="Disordered" evidence="9">
    <location>
        <begin position="406"/>
        <end position="462"/>
    </location>
</feature>
<protein>
    <recommendedName>
        <fullName evidence="10">FHA domain-containing protein</fullName>
    </recommendedName>
</protein>